<sequence>MDKSKNNKLVEEYDFIDRAALYKELKNNQISNEDAQKFVESIFENYFLDNDNINFLQMNGYHFFSFLDDELCFCLSAKPYGECCKLNLKTDIHKEYVAFEKSLVNDKEYQKYLLNSQEIYQAVYKKVAKQEVCNYVSCSEPTVANNLYNFDFAKQKFVTTKKDIPFDNKYKMGDIFFDLAVKKTFTFNGFCKKHDELTNIKLSKDSKDKDIINLHYRALVFKAFNYKVYLNALKEEYLKYFNSIKEEGFKSLFIFRLKKVSNQTSSVFNTLVEYQKNLKTNNEIEIVKINLPVSEAIEVLDLVYPQICPNDFKLVNSVNNIFIQENIAIMNVANENKHSFTTFSYIKSNKALNEFFKQYLKIIKDKAKSEAAFVSNCALILTDNILFKQEYFDQLSQENKALFSALNKFRFENPNMGQEYIKMKFFAGFNKGNNFF</sequence>
<dbReference type="EMBL" id="CP006681">
    <property type="protein sequence ID" value="AHI52846.1"/>
    <property type="molecule type" value="Genomic_DNA"/>
</dbReference>
<proteinExistence type="predicted"/>
<dbReference type="RefSeq" id="WP_025363082.1">
    <property type="nucleotide sequence ID" value="NZ_CP006681.1"/>
</dbReference>
<reference evidence="1 2" key="1">
    <citation type="journal article" date="2014" name="Genome Biol. Evol.">
        <title>Molecular evolution of the substrate utilization strategies and putative virulence factors in mosquito-associated Spiroplasma species.</title>
        <authorList>
            <person name="Chang T.H."/>
            <person name="Lo W.S."/>
            <person name="Ku C."/>
            <person name="Chen L.L."/>
            <person name="Kuo C.H."/>
        </authorList>
    </citation>
    <scope>NUCLEOTIDE SEQUENCE [LARGE SCALE GENOMIC DNA]</scope>
    <source>
        <strain evidence="1">AES-1</strain>
    </source>
</reference>
<dbReference type="PATRIC" id="fig|1276246.3.peg.503"/>
<dbReference type="AlphaFoldDB" id="W6A790"/>
<dbReference type="HOGENOM" id="CLU_619488_0_0_14"/>
<evidence type="ECO:0000313" key="1">
    <source>
        <dbReference type="EMBL" id="AHI52846.1"/>
    </source>
</evidence>
<dbReference type="KEGG" id="scq:SCULI_v1c05050"/>
<dbReference type="OrthoDB" id="390238at2"/>
<gene>
    <name evidence="1" type="ORF">SCULI_v1c05050</name>
</gene>
<evidence type="ECO:0000313" key="2">
    <source>
        <dbReference type="Proteomes" id="UP000019267"/>
    </source>
</evidence>
<keyword evidence="2" id="KW-1185">Reference proteome</keyword>
<protein>
    <submittedName>
        <fullName evidence="1">Uncharacterized protein</fullName>
    </submittedName>
</protein>
<name>W6A790_9MOLU</name>
<dbReference type="STRING" id="1276246.SCULI_v1c05050"/>
<organism evidence="1 2">
    <name type="scientific">Spiroplasma culicicola AES-1</name>
    <dbReference type="NCBI Taxonomy" id="1276246"/>
    <lineage>
        <taxon>Bacteria</taxon>
        <taxon>Bacillati</taxon>
        <taxon>Mycoplasmatota</taxon>
        <taxon>Mollicutes</taxon>
        <taxon>Entomoplasmatales</taxon>
        <taxon>Spiroplasmataceae</taxon>
        <taxon>Spiroplasma</taxon>
    </lineage>
</organism>
<dbReference type="Proteomes" id="UP000019267">
    <property type="component" value="Chromosome"/>
</dbReference>
<accession>W6A790</accession>